<dbReference type="SUPFAM" id="SSF53335">
    <property type="entry name" value="S-adenosyl-L-methionine-dependent methyltransferases"/>
    <property type="match status" value="1"/>
</dbReference>
<dbReference type="GO" id="GO:0008168">
    <property type="term" value="F:methyltransferase activity"/>
    <property type="evidence" value="ECO:0007669"/>
    <property type="project" value="UniProtKB-KW"/>
</dbReference>
<keyword evidence="3" id="KW-0949">S-adenosyl-L-methionine</keyword>
<comment type="caution">
    <text evidence="5">The sequence shown here is derived from an EMBL/GenBank/DDBJ whole genome shotgun (WGS) entry which is preliminary data.</text>
</comment>
<keyword evidence="1" id="KW-0489">Methyltransferase</keyword>
<dbReference type="OrthoDB" id="9811589at2"/>
<feature type="domain" description="Methyltransferase" evidence="4">
    <location>
        <begin position="49"/>
        <end position="136"/>
    </location>
</feature>
<dbReference type="Gene3D" id="3.40.50.150">
    <property type="entry name" value="Vaccinia Virus protein VP39"/>
    <property type="match status" value="1"/>
</dbReference>
<dbReference type="InterPro" id="IPR041698">
    <property type="entry name" value="Methyltransf_25"/>
</dbReference>
<evidence type="ECO:0000313" key="5">
    <source>
        <dbReference type="EMBL" id="PIM54522.1"/>
    </source>
</evidence>
<dbReference type="InterPro" id="IPR029063">
    <property type="entry name" value="SAM-dependent_MTases_sf"/>
</dbReference>
<dbReference type="PANTHER" id="PTHR43464">
    <property type="entry name" value="METHYLTRANSFERASE"/>
    <property type="match status" value="1"/>
</dbReference>
<dbReference type="GO" id="GO:0032259">
    <property type="term" value="P:methylation"/>
    <property type="evidence" value="ECO:0007669"/>
    <property type="project" value="UniProtKB-KW"/>
</dbReference>
<dbReference type="Pfam" id="PF13649">
    <property type="entry name" value="Methyltransf_25"/>
    <property type="match status" value="1"/>
</dbReference>
<dbReference type="PANTHER" id="PTHR43464:SF19">
    <property type="entry name" value="UBIQUINONE BIOSYNTHESIS O-METHYLTRANSFERASE, MITOCHONDRIAL"/>
    <property type="match status" value="1"/>
</dbReference>
<evidence type="ECO:0000259" key="4">
    <source>
        <dbReference type="Pfam" id="PF13649"/>
    </source>
</evidence>
<keyword evidence="6" id="KW-1185">Reference proteome</keyword>
<name>A0A2G9CDV9_9BURK</name>
<evidence type="ECO:0000313" key="6">
    <source>
        <dbReference type="Proteomes" id="UP000231501"/>
    </source>
</evidence>
<accession>A0A2G9CDV9</accession>
<proteinExistence type="predicted"/>
<evidence type="ECO:0000256" key="1">
    <source>
        <dbReference type="ARBA" id="ARBA00022603"/>
    </source>
</evidence>
<evidence type="ECO:0000256" key="2">
    <source>
        <dbReference type="ARBA" id="ARBA00022679"/>
    </source>
</evidence>
<evidence type="ECO:0000256" key="3">
    <source>
        <dbReference type="ARBA" id="ARBA00022691"/>
    </source>
</evidence>
<protein>
    <recommendedName>
        <fullName evidence="4">Methyltransferase domain-containing protein</fullName>
    </recommendedName>
</protein>
<sequence>MKADPQPLFAGTGPGSQTHDGCSVELYRRARYAGEIEHLRGHFLPGTSVLDLGCGTGLLAHRLLDFGCTVTGVDNSAEMLAHVSDRVRRVHADIERLELPERFDVVLLPSGLINHAEASIRHAFIAAASRHVAPHGQLILQCQNAHWLRTAVLGPLSRSSELAIEVAALDRATVDGVEQVRMTLRYLMGDDAWTHSFALVPLDESAIAALLRHHGFDEPVALDDARRWFAAKPRR</sequence>
<dbReference type="AlphaFoldDB" id="A0A2G9CDV9"/>
<gene>
    <name evidence="5" type="ORF">CS062_03830</name>
</gene>
<dbReference type="RefSeq" id="WP_099860144.1">
    <property type="nucleotide sequence ID" value="NZ_PEOG01000009.1"/>
</dbReference>
<keyword evidence="2" id="KW-0808">Transferase</keyword>
<dbReference type="CDD" id="cd02440">
    <property type="entry name" value="AdoMet_MTases"/>
    <property type="match status" value="1"/>
</dbReference>
<dbReference type="Proteomes" id="UP000231501">
    <property type="component" value="Unassembled WGS sequence"/>
</dbReference>
<dbReference type="EMBL" id="PEOG01000009">
    <property type="protein sequence ID" value="PIM54522.1"/>
    <property type="molecule type" value="Genomic_DNA"/>
</dbReference>
<organism evidence="5 6">
    <name type="scientific">Roseateles chitinivorans</name>
    <dbReference type="NCBI Taxonomy" id="2917965"/>
    <lineage>
        <taxon>Bacteria</taxon>
        <taxon>Pseudomonadati</taxon>
        <taxon>Pseudomonadota</taxon>
        <taxon>Betaproteobacteria</taxon>
        <taxon>Burkholderiales</taxon>
        <taxon>Sphaerotilaceae</taxon>
        <taxon>Roseateles</taxon>
    </lineage>
</organism>
<reference evidence="5 6" key="1">
    <citation type="submission" date="2017-11" db="EMBL/GenBank/DDBJ databases">
        <title>Draft genome sequence of Mitsuaria sp. HWN-4.</title>
        <authorList>
            <person name="Gundlapally S.R."/>
        </authorList>
    </citation>
    <scope>NUCLEOTIDE SEQUENCE [LARGE SCALE GENOMIC DNA]</scope>
    <source>
        <strain evidence="5 6">HWN-4</strain>
    </source>
</reference>